<dbReference type="InterPro" id="IPR036890">
    <property type="entry name" value="HATPase_C_sf"/>
</dbReference>
<evidence type="ECO:0000259" key="20">
    <source>
        <dbReference type="PROSITE" id="PS50109"/>
    </source>
</evidence>
<dbReference type="PRINTS" id="PR00344">
    <property type="entry name" value="BCTRLSENSOR"/>
</dbReference>
<dbReference type="Pfam" id="PF00512">
    <property type="entry name" value="HisKA"/>
    <property type="match status" value="1"/>
</dbReference>
<dbReference type="SUPFAM" id="SSF47384">
    <property type="entry name" value="Homodimeric domain of signal transducing histidine kinase"/>
    <property type="match status" value="1"/>
</dbReference>
<evidence type="ECO:0000256" key="13">
    <source>
        <dbReference type="ARBA" id="ARBA00023136"/>
    </source>
</evidence>
<evidence type="ECO:0000256" key="4">
    <source>
        <dbReference type="ARBA" id="ARBA00012438"/>
    </source>
</evidence>
<dbReference type="Gene3D" id="3.30.565.10">
    <property type="entry name" value="Histidine kinase-like ATPase, C-terminal domain"/>
    <property type="match status" value="1"/>
</dbReference>
<dbReference type="PANTHER" id="PTHR45339">
    <property type="entry name" value="HYBRID SIGNAL TRANSDUCTION HISTIDINE KINASE J"/>
    <property type="match status" value="1"/>
</dbReference>
<comment type="catalytic activity">
    <reaction evidence="1">
        <text>ATP + protein L-histidine = ADP + protein N-phospho-L-histidine.</text>
        <dbReference type="EC" id="2.7.13.3"/>
    </reaction>
</comment>
<keyword evidence="12" id="KW-0902">Two-component regulatory system</keyword>
<dbReference type="SUPFAM" id="SSF55874">
    <property type="entry name" value="ATPase domain of HSP90 chaperone/DNA topoisomerase II/histidine kinase"/>
    <property type="match status" value="1"/>
</dbReference>
<dbReference type="Gene3D" id="3.30.450.20">
    <property type="entry name" value="PAS domain"/>
    <property type="match status" value="3"/>
</dbReference>
<dbReference type="GO" id="GO:0016020">
    <property type="term" value="C:membrane"/>
    <property type="evidence" value="ECO:0007669"/>
    <property type="project" value="UniProtKB-SubCell"/>
</dbReference>
<keyword evidence="18" id="KW-0175">Coiled coil</keyword>
<dbReference type="GO" id="GO:0000155">
    <property type="term" value="F:phosphorelay sensor kinase activity"/>
    <property type="evidence" value="ECO:0007669"/>
    <property type="project" value="InterPro"/>
</dbReference>
<dbReference type="FunFam" id="1.10.287.130:FF:000002">
    <property type="entry name" value="Two-component osmosensing histidine kinase"/>
    <property type="match status" value="1"/>
</dbReference>
<keyword evidence="13 19" id="KW-0472">Membrane</keyword>
<dbReference type="InterPro" id="IPR036097">
    <property type="entry name" value="HisK_dim/P_sf"/>
</dbReference>
<dbReference type="SMART" id="SM00388">
    <property type="entry name" value="HisKA"/>
    <property type="match status" value="1"/>
</dbReference>
<keyword evidence="10" id="KW-0067">ATP-binding</keyword>
<feature type="transmembrane region" description="Helical" evidence="19">
    <location>
        <begin position="293"/>
        <end position="311"/>
    </location>
</feature>
<feature type="modified residue" description="4-aspartylphosphate" evidence="17">
    <location>
        <position position="1351"/>
    </location>
</feature>
<dbReference type="PANTHER" id="PTHR45339:SF5">
    <property type="entry name" value="HISTIDINE KINASE"/>
    <property type="match status" value="1"/>
</dbReference>
<evidence type="ECO:0000259" key="24">
    <source>
        <dbReference type="PROSITE" id="PS50839"/>
    </source>
</evidence>
<reference evidence="25" key="1">
    <citation type="journal article" date="2020" name="mSystems">
        <title>Genome- and Community-Level Interaction Insights into Carbon Utilization and Element Cycling Functions of Hydrothermarchaeota in Hydrothermal Sediment.</title>
        <authorList>
            <person name="Zhou Z."/>
            <person name="Liu Y."/>
            <person name="Xu W."/>
            <person name="Pan J."/>
            <person name="Luo Z.H."/>
            <person name="Li M."/>
        </authorList>
    </citation>
    <scope>NUCLEOTIDE SEQUENCE [LARGE SCALE GENOMIC DNA]</scope>
    <source>
        <strain evidence="25">SpSt-289</strain>
    </source>
</reference>
<dbReference type="SMART" id="SM00448">
    <property type="entry name" value="REC"/>
    <property type="match status" value="2"/>
</dbReference>
<dbReference type="Pfam" id="PF00989">
    <property type="entry name" value="PAS"/>
    <property type="match status" value="3"/>
</dbReference>
<dbReference type="CDD" id="cd00156">
    <property type="entry name" value="REC"/>
    <property type="match status" value="1"/>
</dbReference>
<dbReference type="InterPro" id="IPR004358">
    <property type="entry name" value="Sig_transdc_His_kin-like_C"/>
</dbReference>
<evidence type="ECO:0000256" key="16">
    <source>
        <dbReference type="ARBA" id="ARBA00074306"/>
    </source>
</evidence>
<feature type="domain" description="PAC" evidence="23">
    <location>
        <begin position="837"/>
        <end position="892"/>
    </location>
</feature>
<dbReference type="CDD" id="cd00130">
    <property type="entry name" value="PAS"/>
    <property type="match status" value="3"/>
</dbReference>
<evidence type="ECO:0000256" key="8">
    <source>
        <dbReference type="ARBA" id="ARBA00022741"/>
    </source>
</evidence>
<keyword evidence="11 19" id="KW-1133">Transmembrane helix</keyword>
<feature type="domain" description="CHASE" evidence="24">
    <location>
        <begin position="355"/>
        <end position="514"/>
    </location>
</feature>
<name>A0A7C1FEN0_9CHLR</name>
<dbReference type="InterPro" id="IPR005467">
    <property type="entry name" value="His_kinase_dom"/>
</dbReference>
<dbReference type="SMART" id="SM01079">
    <property type="entry name" value="CHASE"/>
    <property type="match status" value="1"/>
</dbReference>
<dbReference type="PROSITE" id="PS50113">
    <property type="entry name" value="PAC"/>
    <property type="match status" value="2"/>
</dbReference>
<evidence type="ECO:0000256" key="11">
    <source>
        <dbReference type="ARBA" id="ARBA00022989"/>
    </source>
</evidence>
<dbReference type="SUPFAM" id="SSF55785">
    <property type="entry name" value="PYP-like sensor domain (PAS domain)"/>
    <property type="match status" value="3"/>
</dbReference>
<dbReference type="InterPro" id="IPR011006">
    <property type="entry name" value="CheY-like_superfamily"/>
</dbReference>
<dbReference type="SUPFAM" id="SSF52172">
    <property type="entry name" value="CheY-like"/>
    <property type="match status" value="2"/>
</dbReference>
<evidence type="ECO:0000259" key="22">
    <source>
        <dbReference type="PROSITE" id="PS50112"/>
    </source>
</evidence>
<evidence type="ECO:0000256" key="3">
    <source>
        <dbReference type="ARBA" id="ARBA00006402"/>
    </source>
</evidence>
<evidence type="ECO:0000259" key="23">
    <source>
        <dbReference type="PROSITE" id="PS50113"/>
    </source>
</evidence>
<accession>A0A7C1FEN0</accession>
<evidence type="ECO:0000313" key="25">
    <source>
        <dbReference type="EMBL" id="HDX30779.1"/>
    </source>
</evidence>
<dbReference type="InterPro" id="IPR003594">
    <property type="entry name" value="HATPase_dom"/>
</dbReference>
<evidence type="ECO:0000256" key="9">
    <source>
        <dbReference type="ARBA" id="ARBA00022777"/>
    </source>
</evidence>
<dbReference type="InterPro" id="IPR006189">
    <property type="entry name" value="CHASE_dom"/>
</dbReference>
<proteinExistence type="inferred from homology"/>
<dbReference type="Gene3D" id="3.30.450.350">
    <property type="entry name" value="CHASE domain"/>
    <property type="match status" value="1"/>
</dbReference>
<feature type="modified residue" description="4-aspartylphosphate" evidence="17">
    <location>
        <position position="1494"/>
    </location>
</feature>
<dbReference type="CDD" id="cd17546">
    <property type="entry name" value="REC_hyHK_CKI1_RcsC-like"/>
    <property type="match status" value="1"/>
</dbReference>
<dbReference type="Pfam" id="PF02518">
    <property type="entry name" value="HATPase_c"/>
    <property type="match status" value="1"/>
</dbReference>
<feature type="domain" description="PAS" evidence="22">
    <location>
        <begin position="893"/>
        <end position="941"/>
    </location>
</feature>
<keyword evidence="6" id="KW-0808">Transferase</keyword>
<dbReference type="SMART" id="SM00387">
    <property type="entry name" value="HATPase_c"/>
    <property type="match status" value="1"/>
</dbReference>
<evidence type="ECO:0000256" key="18">
    <source>
        <dbReference type="SAM" id="Coils"/>
    </source>
</evidence>
<feature type="domain" description="Histidine kinase" evidence="20">
    <location>
        <begin position="1058"/>
        <end position="1279"/>
    </location>
</feature>
<feature type="coiled-coil region" evidence="18">
    <location>
        <begin position="1028"/>
        <end position="1058"/>
    </location>
</feature>
<comment type="subunit">
    <text evidence="14">At low DSF concentrations, interacts with RpfF.</text>
</comment>
<dbReference type="FunFam" id="3.30.565.10:FF:000010">
    <property type="entry name" value="Sensor histidine kinase RcsC"/>
    <property type="match status" value="1"/>
</dbReference>
<dbReference type="InterPro" id="IPR000014">
    <property type="entry name" value="PAS"/>
</dbReference>
<feature type="domain" description="Response regulatory" evidence="21">
    <location>
        <begin position="1445"/>
        <end position="1564"/>
    </location>
</feature>
<dbReference type="NCBIfam" id="TIGR00229">
    <property type="entry name" value="sensory_box"/>
    <property type="match status" value="3"/>
</dbReference>
<evidence type="ECO:0000256" key="2">
    <source>
        <dbReference type="ARBA" id="ARBA00004370"/>
    </source>
</evidence>
<keyword evidence="9" id="KW-0418">Kinase</keyword>
<comment type="caution">
    <text evidence="25">The sequence shown here is derived from an EMBL/GenBank/DDBJ whole genome shotgun (WGS) entry which is preliminary data.</text>
</comment>
<evidence type="ECO:0000256" key="12">
    <source>
        <dbReference type="ARBA" id="ARBA00023012"/>
    </source>
</evidence>
<evidence type="ECO:0000256" key="15">
    <source>
        <dbReference type="ARBA" id="ARBA00068150"/>
    </source>
</evidence>
<dbReference type="Gene3D" id="1.10.287.130">
    <property type="match status" value="1"/>
</dbReference>
<dbReference type="Pfam" id="PF03924">
    <property type="entry name" value="CHASE"/>
    <property type="match status" value="1"/>
</dbReference>
<evidence type="ECO:0000256" key="19">
    <source>
        <dbReference type="SAM" id="Phobius"/>
    </source>
</evidence>
<evidence type="ECO:0000256" key="5">
    <source>
        <dbReference type="ARBA" id="ARBA00022553"/>
    </source>
</evidence>
<evidence type="ECO:0000256" key="10">
    <source>
        <dbReference type="ARBA" id="ARBA00022840"/>
    </source>
</evidence>
<dbReference type="EMBL" id="DSMG01000053">
    <property type="protein sequence ID" value="HDX30779.1"/>
    <property type="molecule type" value="Genomic_DNA"/>
</dbReference>
<evidence type="ECO:0000256" key="6">
    <source>
        <dbReference type="ARBA" id="ARBA00022679"/>
    </source>
</evidence>
<feature type="transmembrane region" description="Helical" evidence="19">
    <location>
        <begin position="67"/>
        <end position="88"/>
    </location>
</feature>
<sequence>MRTSRTTMGHRFWKRPCPRLDDRMLSNHRNKLDKVPDRFVVLPKSNMGRSYRWVQTALPVHFFRQNWFLLLTASLIVVAGVVTSRQYADHLSRVMRIQLVTYAESIAAEIDPLLLHELTFTEADYGSPAYQRLRNHFTAYGLHTLPMPQAANHYVGIYTMVKRQGEILFGPENIPQGHPYASAPGTPYEQPPSALLQVFQSRRSAAVGPYTDEYGVFVSAFAPVLDPASGEVALVVGVDIEASAWLEEVRWAQTLPLLAMFGVLALVAITFVLMRWRDRQSQAIRHRLRHLEAVAVAILGLLLTIGAVFFVRAVETPNGNQAFAQIAQAEAMRLAERMRLVERRNLDSLARFVTNSEALTREEFLNFVEPFTHSSAVGAWSWSPTITDEERSTFEAEASVLLQRAYQIWESDSEENRVPAARRARYTPVLFVAPEETNSFAFGFDLRSERQRLAMLEEAERTRLATATPPLTLLNDVPGVLVAQPVFDRTAPARLRGFVMAVLRFPQLLQNVLSPSELENAPIAWTSLYHVTQEGEARLVASNRPANAEPAPEAIRFFVNTPIHFSQPIFAFGQTYVALIERGPGFGEIYQPQGGLLAALAGLICTAIVALWVAATTNRHRVLESLVQARTAELEKSRAHLEATLRSIGDAVITVDAAGRVTSLNKTAEEFTGWQEQEALGLPVEKVLQLFEPDSHAALPNPIMEVLHHNRSASLGNHLLAMKYGGERRIADSCAPIRNEAGNVLGAVMVFRDITAQLEQSLFLQSVLASMPSGVVVQNLDGIIIECNQKAEELLGASREQIIGADSIAGRMHTVHIDGSEWPHEEHPCWITLRTGEAVHNAVMGIDVPGAQRRWFAIDTALLRDAFGNPRGVVVIFSDITEPIEAQNALRESEERFRSVVQTMAEGVVMQRADGRIVFANEAACEILGLTLDQMLGRDSMDPRWRTIHEDGEEFPGHEHPAMVTLRTGRPLRNVVMGVHRPDDSLVWISINSQPLIQPGQEKPHAVVTTFHDISERKRAELRLHYANKHLQEALKRAEELAAQAEQANRAKSEFLANMSHEIRTPMNGVIGMTGLLLETELNEEQRRYVETIRSSGETLLAIINDILDISKIEAGKLELETLDFDLVDLLDDFAATLAVKAQEKRLEFICAADPETPRHLRGDPGRLRQVLTNLAANALRFTEQGEVSVRVSPVRMTEGNVMLRFMVRDTGIGIPKEKLPSIFEKFVQVDASTTRRYGGTGLGLAISKRLVELMGGEIGVESEVGRGSTFWFTVKLSRQSGVEQKPSLPDTLHGIRALIVDDNATNREILRTQLSAWGMEPDEAEGAVVALRKLEEALQEGKPYRLAILDLQMPEIDGIMLGRQIRSDERFRSLELIMMSSMGQDGEARNVLNNGFAAYLMKPVRQSDLFNTVRQVLAQNALRLGGKSSENKSAIPKLSTPNVRVLVAEDNIVNQQVALGILRRMGAHAEVVGSGAESIEALQQAPYDIVLMDVQMPDMDGLEATRRIRNGEAGETARDIPIIAMTAHALQSDRDRCLAAGMNDYVSKPVRPQELHQVLEKWLTRASLGDLSPERCG</sequence>
<dbReference type="Gene3D" id="3.40.50.2300">
    <property type="match status" value="2"/>
</dbReference>
<comment type="similarity">
    <text evidence="3">In the N-terminal section; belongs to the phytochrome family.</text>
</comment>
<protein>
    <recommendedName>
        <fullName evidence="16">Circadian input-output histidine kinase CikA</fullName>
        <ecNumber evidence="4">2.7.13.3</ecNumber>
    </recommendedName>
    <alternativeName>
        <fullName evidence="15">Sensory/regulatory protein RpfC</fullName>
    </alternativeName>
</protein>
<dbReference type="EC" id="2.7.13.3" evidence="4"/>
<dbReference type="GO" id="GO:0005524">
    <property type="term" value="F:ATP binding"/>
    <property type="evidence" value="ECO:0007669"/>
    <property type="project" value="UniProtKB-KW"/>
</dbReference>
<dbReference type="InterPro" id="IPR003661">
    <property type="entry name" value="HisK_dim/P_dom"/>
</dbReference>
<dbReference type="InterPro" id="IPR013767">
    <property type="entry name" value="PAS_fold"/>
</dbReference>
<keyword evidence="7 19" id="KW-0812">Transmembrane</keyword>
<gene>
    <name evidence="25" type="ORF">ENQ20_04720</name>
</gene>
<dbReference type="CDD" id="cd16922">
    <property type="entry name" value="HATPase_EvgS-ArcB-TorS-like"/>
    <property type="match status" value="1"/>
</dbReference>
<feature type="transmembrane region" description="Helical" evidence="19">
    <location>
        <begin position="255"/>
        <end position="273"/>
    </location>
</feature>
<dbReference type="SMART" id="SM00091">
    <property type="entry name" value="PAS"/>
    <property type="match status" value="3"/>
</dbReference>
<feature type="domain" description="Response regulatory" evidence="21">
    <location>
        <begin position="1297"/>
        <end position="1418"/>
    </location>
</feature>
<dbReference type="InterPro" id="IPR042240">
    <property type="entry name" value="CHASE_sf"/>
</dbReference>
<dbReference type="PROSITE" id="PS50839">
    <property type="entry name" value="CHASE"/>
    <property type="match status" value="1"/>
</dbReference>
<evidence type="ECO:0000256" key="7">
    <source>
        <dbReference type="ARBA" id="ARBA00022692"/>
    </source>
</evidence>
<dbReference type="CDD" id="cd00082">
    <property type="entry name" value="HisKA"/>
    <property type="match status" value="1"/>
</dbReference>
<evidence type="ECO:0000259" key="21">
    <source>
        <dbReference type="PROSITE" id="PS50110"/>
    </source>
</evidence>
<comment type="subcellular location">
    <subcellularLocation>
        <location evidence="2">Membrane</location>
    </subcellularLocation>
</comment>
<dbReference type="Pfam" id="PF00072">
    <property type="entry name" value="Response_reg"/>
    <property type="match status" value="2"/>
</dbReference>
<dbReference type="InterPro" id="IPR001789">
    <property type="entry name" value="Sig_transdc_resp-reg_receiver"/>
</dbReference>
<dbReference type="GO" id="GO:0006355">
    <property type="term" value="P:regulation of DNA-templated transcription"/>
    <property type="evidence" value="ECO:0007669"/>
    <property type="project" value="InterPro"/>
</dbReference>
<dbReference type="InterPro" id="IPR035965">
    <property type="entry name" value="PAS-like_dom_sf"/>
</dbReference>
<feature type="domain" description="PAC" evidence="23">
    <location>
        <begin position="973"/>
        <end position="1026"/>
    </location>
</feature>
<feature type="domain" description="PAS" evidence="22">
    <location>
        <begin position="760"/>
        <end position="813"/>
    </location>
</feature>
<evidence type="ECO:0000256" key="17">
    <source>
        <dbReference type="PROSITE-ProRule" id="PRU00169"/>
    </source>
</evidence>
<dbReference type="InterPro" id="IPR000700">
    <property type="entry name" value="PAS-assoc_C"/>
</dbReference>
<dbReference type="PROSITE" id="PS50109">
    <property type="entry name" value="HIS_KIN"/>
    <property type="match status" value="1"/>
</dbReference>
<evidence type="ECO:0000256" key="1">
    <source>
        <dbReference type="ARBA" id="ARBA00000085"/>
    </source>
</evidence>
<keyword evidence="5 17" id="KW-0597">Phosphoprotein</keyword>
<dbReference type="PROSITE" id="PS50112">
    <property type="entry name" value="PAS"/>
    <property type="match status" value="3"/>
</dbReference>
<organism evidence="25">
    <name type="scientific">Caldilinea aerophila</name>
    <dbReference type="NCBI Taxonomy" id="133453"/>
    <lineage>
        <taxon>Bacteria</taxon>
        <taxon>Bacillati</taxon>
        <taxon>Chloroflexota</taxon>
        <taxon>Caldilineae</taxon>
        <taxon>Caldilineales</taxon>
        <taxon>Caldilineaceae</taxon>
        <taxon>Caldilinea</taxon>
    </lineage>
</organism>
<evidence type="ECO:0000256" key="14">
    <source>
        <dbReference type="ARBA" id="ARBA00064003"/>
    </source>
</evidence>
<dbReference type="SMART" id="SM00086">
    <property type="entry name" value="PAC"/>
    <property type="match status" value="3"/>
</dbReference>
<dbReference type="PROSITE" id="PS50110">
    <property type="entry name" value="RESPONSE_REGULATORY"/>
    <property type="match status" value="2"/>
</dbReference>
<feature type="domain" description="PAS" evidence="22">
    <location>
        <begin position="637"/>
        <end position="710"/>
    </location>
</feature>
<keyword evidence="8" id="KW-0547">Nucleotide-binding</keyword>
<dbReference type="InterPro" id="IPR001610">
    <property type="entry name" value="PAC"/>
</dbReference>